<sequence>MSVEGVTGDDSRHRQLQDRRGVGGLVIRVASSLQPPASSLQLLDQRTDHNPTAGSWSLAAGGSIRFYHSSAIVRSS</sequence>
<evidence type="ECO:0000313" key="2">
    <source>
        <dbReference type="Proteomes" id="UP000019460"/>
    </source>
</evidence>
<accession>W9VS03</accession>
<gene>
    <name evidence="1" type="ORF">D779_3997</name>
</gene>
<keyword evidence="2" id="KW-1185">Reference proteome</keyword>
<protein>
    <submittedName>
        <fullName evidence="1">Uncharacterized protein</fullName>
    </submittedName>
</protein>
<organism evidence="1 2">
    <name type="scientific">Imhoffiella purpurea</name>
    <dbReference type="NCBI Taxonomy" id="1249627"/>
    <lineage>
        <taxon>Bacteria</taxon>
        <taxon>Pseudomonadati</taxon>
        <taxon>Pseudomonadota</taxon>
        <taxon>Gammaproteobacteria</taxon>
        <taxon>Chromatiales</taxon>
        <taxon>Chromatiaceae</taxon>
        <taxon>Imhoffiella</taxon>
    </lineage>
</organism>
<dbReference type="Proteomes" id="UP000019460">
    <property type="component" value="Unassembled WGS sequence"/>
</dbReference>
<proteinExistence type="predicted"/>
<comment type="caution">
    <text evidence="1">The sequence shown here is derived from an EMBL/GenBank/DDBJ whole genome shotgun (WGS) entry which is preliminary data.</text>
</comment>
<dbReference type="AlphaFoldDB" id="W9VS03"/>
<dbReference type="EMBL" id="AONC01000082">
    <property type="protein sequence ID" value="EXJ13190.1"/>
    <property type="molecule type" value="Genomic_DNA"/>
</dbReference>
<reference evidence="1 2" key="1">
    <citation type="submission" date="2012-11" db="EMBL/GenBank/DDBJ databases">
        <title>Genome assembly of Thiorhodococcus sp. AK35.</title>
        <authorList>
            <person name="Nupur N."/>
            <person name="Khatri I."/>
            <person name="Subramanian S."/>
            <person name="Pinnaka A."/>
        </authorList>
    </citation>
    <scope>NUCLEOTIDE SEQUENCE [LARGE SCALE GENOMIC DNA]</scope>
    <source>
        <strain evidence="1 2">AK35</strain>
    </source>
</reference>
<evidence type="ECO:0000313" key="1">
    <source>
        <dbReference type="EMBL" id="EXJ13190.1"/>
    </source>
</evidence>
<name>W9VS03_9GAMM</name>